<dbReference type="Pfam" id="PF07969">
    <property type="entry name" value="Amidohydro_3"/>
    <property type="match status" value="1"/>
</dbReference>
<dbReference type="EC" id="3.5.-.-" evidence="2"/>
<reference evidence="2" key="1">
    <citation type="submission" date="2024-03" db="EMBL/GenBank/DDBJ databases">
        <title>Human intestinal bacterial collection.</title>
        <authorList>
            <person name="Pauvert C."/>
            <person name="Hitch T.C.A."/>
            <person name="Clavel T."/>
        </authorList>
    </citation>
    <scope>NUCLEOTIDE SEQUENCE [LARGE SCALE GENOMIC DNA]</scope>
    <source>
        <strain evidence="2">CLA-AA-H89B</strain>
    </source>
</reference>
<dbReference type="Gene3D" id="2.30.40.10">
    <property type="entry name" value="Urease, subunit C, domain 1"/>
    <property type="match status" value="1"/>
</dbReference>
<dbReference type="InterPro" id="IPR032466">
    <property type="entry name" value="Metal_Hydrolase"/>
</dbReference>
<comment type="caution">
    <text evidence="2">The sequence shown here is derived from an EMBL/GenBank/DDBJ whole genome shotgun (WGS) entry which is preliminary data.</text>
</comment>
<accession>A0ABV1H5I9</accession>
<dbReference type="PANTHER" id="PTHR22642:SF2">
    <property type="entry name" value="PROTEIN LONG AFTER FAR-RED 3"/>
    <property type="match status" value="1"/>
</dbReference>
<dbReference type="InterPro" id="IPR013108">
    <property type="entry name" value="Amidohydro_3"/>
</dbReference>
<organism evidence="2 3">
    <name type="scientific">Lachnospira intestinalis</name>
    <dbReference type="NCBI Taxonomy" id="3133158"/>
    <lineage>
        <taxon>Bacteria</taxon>
        <taxon>Bacillati</taxon>
        <taxon>Bacillota</taxon>
        <taxon>Clostridia</taxon>
        <taxon>Lachnospirales</taxon>
        <taxon>Lachnospiraceae</taxon>
        <taxon>Lachnospira</taxon>
    </lineage>
</organism>
<dbReference type="EMBL" id="JBBMFS010000004">
    <property type="protein sequence ID" value="MEQ2554723.1"/>
    <property type="molecule type" value="Genomic_DNA"/>
</dbReference>
<evidence type="ECO:0000313" key="3">
    <source>
        <dbReference type="Proteomes" id="UP001546774"/>
    </source>
</evidence>
<evidence type="ECO:0000259" key="1">
    <source>
        <dbReference type="Pfam" id="PF07969"/>
    </source>
</evidence>
<dbReference type="InterPro" id="IPR011059">
    <property type="entry name" value="Metal-dep_hydrolase_composite"/>
</dbReference>
<dbReference type="GO" id="GO:0016787">
    <property type="term" value="F:hydrolase activity"/>
    <property type="evidence" value="ECO:0007669"/>
    <property type="project" value="UniProtKB-KW"/>
</dbReference>
<dbReference type="CDD" id="cd01300">
    <property type="entry name" value="YtcJ_like"/>
    <property type="match status" value="1"/>
</dbReference>
<sequence length="531" mass="58832">MKTIYYDGDIITMTGAKDSCEALVTEDKKILYTGTLKQARALYGNEAQERDLKGHTLMPAFIDAHSHFVQTAQSIKMCDLSDTESFEDIVTALKNYLEKNQIDENGMIFATGYDHNFLAEQKHPDKTVLDKVSKTVPIYISHASGHMGAANSALLKLAGITIETKDPEGGRFGRNKSGEPDGYVEETPALMQVLAAAMPRMKIDMAEQMKEAQQLYLKYGITTVQEGAAMAQTMQGLTAFAASGGLELDVVAYILKEDYEKTVKEYADYNGKYKNRVKIGGVKVILDGSPQGKSAWLSKPYEGEENYCGYPTHNDAYVTKAAKDAVRGGYQILAHCNGDAASEQFIQSYQAALKEMGTADGDYRPVMIHCQTVRDDQLDRMAQLKMIPSIFIGHTYYWGDIHLKNLGAVRGARISPVKSALERGLIYNFHQDTPVTKPDMLHSVWCAVNRVTRKGQPIGQEQCINVYEALQAVTINAAYAYKEEDQKGTLEAGKMADMVILDANPLKVDKKCIKDIVVLETIKEGKTVYKN</sequence>
<gene>
    <name evidence="2" type="ORF">WMO37_06760</name>
</gene>
<dbReference type="Gene3D" id="3.20.20.140">
    <property type="entry name" value="Metal-dependent hydrolases"/>
    <property type="match status" value="1"/>
</dbReference>
<dbReference type="PANTHER" id="PTHR22642">
    <property type="entry name" value="IMIDAZOLONEPROPIONASE"/>
    <property type="match status" value="1"/>
</dbReference>
<name>A0ABV1H5I9_9FIRM</name>
<proteinExistence type="predicted"/>
<dbReference type="SUPFAM" id="SSF51338">
    <property type="entry name" value="Composite domain of metallo-dependent hydrolases"/>
    <property type="match status" value="1"/>
</dbReference>
<evidence type="ECO:0000313" key="2">
    <source>
        <dbReference type="EMBL" id="MEQ2554723.1"/>
    </source>
</evidence>
<feature type="domain" description="Amidohydrolase 3" evidence="1">
    <location>
        <begin position="48"/>
        <end position="529"/>
    </location>
</feature>
<dbReference type="SUPFAM" id="SSF51556">
    <property type="entry name" value="Metallo-dependent hydrolases"/>
    <property type="match status" value="1"/>
</dbReference>
<protein>
    <submittedName>
        <fullName evidence="2">Amidohydrolase</fullName>
        <ecNumber evidence="2">3.5.-.-</ecNumber>
    </submittedName>
</protein>
<dbReference type="InterPro" id="IPR033932">
    <property type="entry name" value="YtcJ-like"/>
</dbReference>
<dbReference type="Proteomes" id="UP001546774">
    <property type="component" value="Unassembled WGS sequence"/>
</dbReference>
<keyword evidence="3" id="KW-1185">Reference proteome</keyword>
<dbReference type="Gene3D" id="3.10.310.70">
    <property type="match status" value="1"/>
</dbReference>
<keyword evidence="2" id="KW-0378">Hydrolase</keyword>